<gene>
    <name evidence="2" type="ORF">ETAA1_24380</name>
</gene>
<dbReference type="Proteomes" id="UP000319576">
    <property type="component" value="Chromosome"/>
</dbReference>
<dbReference type="AlphaFoldDB" id="A0A517XSK2"/>
<evidence type="ECO:0000313" key="3">
    <source>
        <dbReference type="Proteomes" id="UP000319576"/>
    </source>
</evidence>
<dbReference type="SUPFAM" id="SSF88659">
    <property type="entry name" value="Sigma3 and sigma4 domains of RNA polymerase sigma factors"/>
    <property type="match status" value="1"/>
</dbReference>
<name>A0A517XSK2_9BACT</name>
<keyword evidence="3" id="KW-1185">Reference proteome</keyword>
<sequence>MESGGVPVWFAELGDEDREFVRRVVLASGSLKELAEGYGVSYPTIRVRLDRLIARVKAAEAARGADPLERKVRVLVAEGVIDAGVGRQLLAAHRASLTRGGG</sequence>
<dbReference type="OrthoDB" id="9797643at2"/>
<dbReference type="InterPro" id="IPR013324">
    <property type="entry name" value="RNA_pol_sigma_r3/r4-like"/>
</dbReference>
<reference evidence="2 3" key="1">
    <citation type="submission" date="2019-02" db="EMBL/GenBank/DDBJ databases">
        <title>Deep-cultivation of Planctomycetes and their phenomic and genomic characterization uncovers novel biology.</title>
        <authorList>
            <person name="Wiegand S."/>
            <person name="Jogler M."/>
            <person name="Boedeker C."/>
            <person name="Pinto D."/>
            <person name="Vollmers J."/>
            <person name="Rivas-Marin E."/>
            <person name="Kohn T."/>
            <person name="Peeters S.H."/>
            <person name="Heuer A."/>
            <person name="Rast P."/>
            <person name="Oberbeckmann S."/>
            <person name="Bunk B."/>
            <person name="Jeske O."/>
            <person name="Meyerdierks A."/>
            <person name="Storesund J.E."/>
            <person name="Kallscheuer N."/>
            <person name="Luecker S."/>
            <person name="Lage O.M."/>
            <person name="Pohl T."/>
            <person name="Merkel B.J."/>
            <person name="Hornburger P."/>
            <person name="Mueller R.-W."/>
            <person name="Bruemmer F."/>
            <person name="Labrenz M."/>
            <person name="Spormann A.M."/>
            <person name="Op den Camp H."/>
            <person name="Overmann J."/>
            <person name="Amann R."/>
            <person name="Jetten M.S.M."/>
            <person name="Mascher T."/>
            <person name="Medema M.H."/>
            <person name="Devos D.P."/>
            <person name="Kaster A.-K."/>
            <person name="Ovreas L."/>
            <person name="Rohde M."/>
            <person name="Galperin M.Y."/>
            <person name="Jogler C."/>
        </authorList>
    </citation>
    <scope>NUCLEOTIDE SEQUENCE [LARGE SCALE GENOMIC DNA]</scope>
    <source>
        <strain evidence="2 3">ETA_A1</strain>
    </source>
</reference>
<dbReference type="InterPro" id="IPR018658">
    <property type="entry name" value="DUF2089"/>
</dbReference>
<feature type="domain" description="DUF2089" evidence="1">
    <location>
        <begin position="13"/>
        <end position="56"/>
    </location>
</feature>
<dbReference type="EMBL" id="CP036273">
    <property type="protein sequence ID" value="QDU20486.1"/>
    <property type="molecule type" value="Genomic_DNA"/>
</dbReference>
<organism evidence="2 3">
    <name type="scientific">Urbifossiella limnaea</name>
    <dbReference type="NCBI Taxonomy" id="2528023"/>
    <lineage>
        <taxon>Bacteria</taxon>
        <taxon>Pseudomonadati</taxon>
        <taxon>Planctomycetota</taxon>
        <taxon>Planctomycetia</taxon>
        <taxon>Gemmatales</taxon>
        <taxon>Gemmataceae</taxon>
        <taxon>Urbifossiella</taxon>
    </lineage>
</organism>
<dbReference type="Pfam" id="PF09862">
    <property type="entry name" value="DUF2089"/>
    <property type="match status" value="1"/>
</dbReference>
<protein>
    <recommendedName>
        <fullName evidence="1">DUF2089 domain-containing protein</fullName>
    </recommendedName>
</protein>
<dbReference type="RefSeq" id="WP_145238111.1">
    <property type="nucleotide sequence ID" value="NZ_CP036273.1"/>
</dbReference>
<proteinExistence type="predicted"/>
<evidence type="ECO:0000313" key="2">
    <source>
        <dbReference type="EMBL" id="QDU20486.1"/>
    </source>
</evidence>
<evidence type="ECO:0000259" key="1">
    <source>
        <dbReference type="Pfam" id="PF09862"/>
    </source>
</evidence>
<accession>A0A517XSK2</accession>
<dbReference type="KEGG" id="uli:ETAA1_24380"/>